<evidence type="ECO:0000313" key="2">
    <source>
        <dbReference type="Proteomes" id="UP000248764"/>
    </source>
</evidence>
<dbReference type="RefSeq" id="WP_111254667.1">
    <property type="nucleotide sequence ID" value="NZ_POTW01000020.1"/>
</dbReference>
<keyword evidence="2" id="KW-1185">Reference proteome</keyword>
<comment type="caution">
    <text evidence="1">The sequence shown here is derived from an EMBL/GenBank/DDBJ whole genome shotgun (WGS) entry which is preliminary data.</text>
</comment>
<proteinExistence type="predicted"/>
<dbReference type="EMBL" id="POTW01000020">
    <property type="protein sequence ID" value="PZF83938.1"/>
    <property type="molecule type" value="Genomic_DNA"/>
</dbReference>
<reference evidence="1 2" key="1">
    <citation type="submission" date="2018-01" db="EMBL/GenBank/DDBJ databases">
        <title>Draft genome sequence of Jiangella sp. GTF31.</title>
        <authorList>
            <person name="Sahin N."/>
            <person name="Ay H."/>
            <person name="Saygin H."/>
        </authorList>
    </citation>
    <scope>NUCLEOTIDE SEQUENCE [LARGE SCALE GENOMIC DNA]</scope>
    <source>
        <strain evidence="1 2">GTF31</strain>
    </source>
</reference>
<dbReference type="Proteomes" id="UP000248764">
    <property type="component" value="Unassembled WGS sequence"/>
</dbReference>
<accession>A0A2W2BVE6</accession>
<gene>
    <name evidence="1" type="ORF">C1I92_10795</name>
</gene>
<protein>
    <submittedName>
        <fullName evidence="1">Uncharacterized protein</fullName>
    </submittedName>
</protein>
<sequence length="769" mass="83575">MNSWDTALLELDDTTLVRIARERRLVLDDGRGPKWVDLCWVDEVALVLIDMANTRREDLTIVYPAPAGQVAVLLAAQLLLRQFVEGNSSSSVGIVTADTSMAARTWNGLRIATTGDRPPIASVFPCHRAGPEGESPGGGRRLQGVIVGQACRGWNVEHLIVDRLAGPVRLDTMQASIEVVADPTDPLLRRAEEAGRAIWGWSEADLAGSPAVEERASHTVPFSVASDRLKTLVGGVDVRLEIARHRQAEAAISRAREDLRLLRSMSPRGASRNLERGLSVAWHHLTTLASLPCRPSLFDSFAGLPPIAARATSTFAAELTAWATTLDEERAEIASILASDIADLRAALELGNPFEEMVRRVFDSRTEGLVVTRTRTAAKALLQSLDYPPTGDLAGSLTVRHIGGLHRQGTWSRAVVVGEPSPWDWHRLLSGLAPAVDVFTLGEDSAKGCAQLVEATRSARDHWGSTEVRDRTWRAIVHIPPPPDAANGSHRLRGSVVLADGAEYVRQPDPFDPLSSLFDLDPLDVGGEGPTRGLARESGLGDWSASMAAIEVVTDRGRLFLEVGRPVDVRDGLRIEERGPELLEPGAVLLIGRRQGRVGLIEALEERLGHRPDLIAARFLLDDYQRQVRSRWAECGLTLTALHRALVDLGCEKSMQAVRSWVTEGTMAPQHFDDLERLNAALGLGLSDVRLQELFAGVKRRRGFRRASGRALAAAARDSTVVANDDRIDDETGLTVADLREAVVEATVLSVVPCDHLVPMTLLGTLEDT</sequence>
<organism evidence="1 2">
    <name type="scientific">Jiangella anatolica</name>
    <dbReference type="NCBI Taxonomy" id="2670374"/>
    <lineage>
        <taxon>Bacteria</taxon>
        <taxon>Bacillati</taxon>
        <taxon>Actinomycetota</taxon>
        <taxon>Actinomycetes</taxon>
        <taxon>Jiangellales</taxon>
        <taxon>Jiangellaceae</taxon>
        <taxon>Jiangella</taxon>
    </lineage>
</organism>
<evidence type="ECO:0000313" key="1">
    <source>
        <dbReference type="EMBL" id="PZF83938.1"/>
    </source>
</evidence>
<dbReference type="AlphaFoldDB" id="A0A2W2BVE6"/>
<name>A0A2W2BVE6_9ACTN</name>